<reference evidence="5 6" key="1">
    <citation type="submission" date="2021-03" db="EMBL/GenBank/DDBJ databases">
        <title>Fibrella sp. HMF5036 genome sequencing and assembly.</title>
        <authorList>
            <person name="Kang H."/>
            <person name="Kim H."/>
            <person name="Bae S."/>
            <person name="Joh K."/>
        </authorList>
    </citation>
    <scope>NUCLEOTIDE SEQUENCE [LARGE SCALE GENOMIC DNA]</scope>
    <source>
        <strain evidence="5 6">HMF5036</strain>
    </source>
</reference>
<organism evidence="5 6">
    <name type="scientific">Fibrella aquatilis</name>
    <dbReference type="NCBI Taxonomy" id="2817059"/>
    <lineage>
        <taxon>Bacteria</taxon>
        <taxon>Pseudomonadati</taxon>
        <taxon>Bacteroidota</taxon>
        <taxon>Cytophagia</taxon>
        <taxon>Cytophagales</taxon>
        <taxon>Spirosomataceae</taxon>
        <taxon>Fibrella</taxon>
    </lineage>
</organism>
<evidence type="ECO:0000256" key="2">
    <source>
        <dbReference type="ARBA" id="ARBA00023002"/>
    </source>
</evidence>
<accession>A0A939G2K8</accession>
<evidence type="ECO:0000256" key="1">
    <source>
        <dbReference type="ARBA" id="ARBA00022723"/>
    </source>
</evidence>
<dbReference type="PANTHER" id="PTHR30004:SF6">
    <property type="entry name" value="D-THREONATE 4-PHOSPHATE DEHYDROGENASE"/>
    <property type="match status" value="1"/>
</dbReference>
<keyword evidence="1" id="KW-0479">Metal-binding</keyword>
<dbReference type="RefSeq" id="WP_207333900.1">
    <property type="nucleotide sequence ID" value="NZ_JAFMYU010000002.1"/>
</dbReference>
<feature type="compositionally biased region" description="Basic and acidic residues" evidence="4">
    <location>
        <begin position="15"/>
        <end position="38"/>
    </location>
</feature>
<dbReference type="SUPFAM" id="SSF53659">
    <property type="entry name" value="Isocitrate/Isopropylmalate dehydrogenase-like"/>
    <property type="match status" value="2"/>
</dbReference>
<dbReference type="NCBIfam" id="TIGR00557">
    <property type="entry name" value="pdxA"/>
    <property type="match status" value="1"/>
</dbReference>
<keyword evidence="3" id="KW-0520">NAD</keyword>
<evidence type="ECO:0000313" key="6">
    <source>
        <dbReference type="Proteomes" id="UP000664795"/>
    </source>
</evidence>
<comment type="caution">
    <text evidence="5">The sequence shown here is derived from an EMBL/GenBank/DDBJ whole genome shotgun (WGS) entry which is preliminary data.</text>
</comment>
<gene>
    <name evidence="5" type="primary">pdxA</name>
    <name evidence="5" type="ORF">J2I48_02945</name>
</gene>
<feature type="compositionally biased region" description="Basic and acidic residues" evidence="4">
    <location>
        <begin position="89"/>
        <end position="116"/>
    </location>
</feature>
<dbReference type="Pfam" id="PF04166">
    <property type="entry name" value="PdxA"/>
    <property type="match status" value="1"/>
</dbReference>
<dbReference type="PANTHER" id="PTHR30004">
    <property type="entry name" value="4-HYDROXYTHREONINE-4-PHOSPHATE DEHYDROGENASE"/>
    <property type="match status" value="1"/>
</dbReference>
<dbReference type="EC" id="1.1.1.262" evidence="5"/>
<dbReference type="InterPro" id="IPR005255">
    <property type="entry name" value="PdxA_fam"/>
</dbReference>
<dbReference type="GO" id="GO:0051287">
    <property type="term" value="F:NAD binding"/>
    <property type="evidence" value="ECO:0007669"/>
    <property type="project" value="InterPro"/>
</dbReference>
<feature type="compositionally biased region" description="Pro residues" evidence="4">
    <location>
        <begin position="371"/>
        <end position="381"/>
    </location>
</feature>
<proteinExistence type="predicted"/>
<dbReference type="GO" id="GO:0046872">
    <property type="term" value="F:metal ion binding"/>
    <property type="evidence" value="ECO:0007669"/>
    <property type="project" value="UniProtKB-KW"/>
</dbReference>
<keyword evidence="6" id="KW-1185">Reference proteome</keyword>
<dbReference type="GO" id="GO:0050570">
    <property type="term" value="F:4-hydroxythreonine-4-phosphate dehydrogenase activity"/>
    <property type="evidence" value="ECO:0007669"/>
    <property type="project" value="UniProtKB-EC"/>
</dbReference>
<evidence type="ECO:0000256" key="3">
    <source>
        <dbReference type="ARBA" id="ARBA00023027"/>
    </source>
</evidence>
<keyword evidence="2 5" id="KW-0560">Oxidoreductase</keyword>
<sequence length="646" mass="70909">MEEQTNPTNRPGGDSPDKRAEDRSERPGGDRPEGERTGSGRNRNRNRNRGRDRNRDRQPQGERTEGEGAEGVELADGQAEAAAIQAPRPPRDNTPRSERPPRDNAERGDRPPREPRPNQPERSGQDRQPADRQRDGRESRNERGGQDRNRDRDRQFADRQRDSRQERSTTDRPVRVASPDFYIDKDDDIDPADGRPMSRVQGGSVFEQYDDEPARMAPATLPPLSEQERLVIGITLGDYNGVGPEVILKALQNNQLLRICTPIIYGSMRVLNRYRNLLNMKDWTLNGIQQASQASHKHTNVITCFSETIPVPVSVVAAKPAPAVVAEPVAVEPVAAMPVAVDTPESKTEPVAASETPAPTDAVAESTPEPESTPDPTPVPAVVPQTVDIQPGKVTPEAGAAALACLNRAVEDLKAGQLHAIVTAPINKHNIQSAAFAFPGHTEYLANAFGVPDDLMFMVSENLKIGVVTGHVPLGKVRQYITKPAIQTKLDFMFQSLKQDFGIARPKIAVLGLNPHAGENGLIGHEEKDIITPLINEMRRKGELLYGPFPADGFFGTRAYRKYDAILAMYHDQGLIPFKAIAFEEGVNFTAGLPIVRTSPDHGTAYDIAGKGLADETSMIQAIYTAVDVARRRKEYQELAANALKK</sequence>
<feature type="compositionally biased region" description="Low complexity" evidence="4">
    <location>
        <begin position="75"/>
        <end position="86"/>
    </location>
</feature>
<name>A0A939G2K8_9BACT</name>
<dbReference type="Gene3D" id="3.40.718.10">
    <property type="entry name" value="Isopropylmalate Dehydrogenase"/>
    <property type="match status" value="1"/>
</dbReference>
<evidence type="ECO:0000256" key="4">
    <source>
        <dbReference type="SAM" id="MobiDB-lite"/>
    </source>
</evidence>
<feature type="region of interest" description="Disordered" evidence="4">
    <location>
        <begin position="342"/>
        <end position="383"/>
    </location>
</feature>
<feature type="region of interest" description="Disordered" evidence="4">
    <location>
        <begin position="1"/>
        <end position="200"/>
    </location>
</feature>
<feature type="compositionally biased region" description="Basic and acidic residues" evidence="4">
    <location>
        <begin position="123"/>
        <end position="174"/>
    </location>
</feature>
<dbReference type="AlphaFoldDB" id="A0A939G2K8"/>
<dbReference type="Proteomes" id="UP000664795">
    <property type="component" value="Unassembled WGS sequence"/>
</dbReference>
<feature type="compositionally biased region" description="Basic and acidic residues" evidence="4">
    <location>
        <begin position="49"/>
        <end position="66"/>
    </location>
</feature>
<evidence type="ECO:0000313" key="5">
    <source>
        <dbReference type="EMBL" id="MBO0929930.1"/>
    </source>
</evidence>
<dbReference type="EMBL" id="JAFMYU010000002">
    <property type="protein sequence ID" value="MBO0929930.1"/>
    <property type="molecule type" value="Genomic_DNA"/>
</dbReference>
<protein>
    <submittedName>
        <fullName evidence="5">4-hydroxythreonine-4-phosphate dehydrogenase PdxA</fullName>
        <ecNumber evidence="5">1.1.1.262</ecNumber>
    </submittedName>
</protein>